<evidence type="ECO:0000313" key="9">
    <source>
        <dbReference type="RefSeq" id="XP_035659276.1"/>
    </source>
</evidence>
<feature type="coiled-coil region" evidence="5">
    <location>
        <begin position="1718"/>
        <end position="1745"/>
    </location>
</feature>
<feature type="compositionally biased region" description="Basic and acidic residues" evidence="6">
    <location>
        <begin position="1180"/>
        <end position="1198"/>
    </location>
</feature>
<gene>
    <name evidence="9" type="primary">LOC118404316</name>
</gene>
<feature type="compositionally biased region" description="Basic and acidic residues" evidence="6">
    <location>
        <begin position="166"/>
        <end position="180"/>
    </location>
</feature>
<dbReference type="RefSeq" id="XP_035659276.1">
    <property type="nucleotide sequence ID" value="XM_035803383.1"/>
</dbReference>
<comment type="subcellular location">
    <subcellularLocation>
        <location evidence="1">Membrane</location>
    </subcellularLocation>
</comment>
<feature type="compositionally biased region" description="Basic and acidic residues" evidence="6">
    <location>
        <begin position="1429"/>
        <end position="1440"/>
    </location>
</feature>
<dbReference type="OrthoDB" id="10036174at2759"/>
<feature type="compositionally biased region" description="Basic and acidic residues" evidence="6">
    <location>
        <begin position="858"/>
        <end position="871"/>
    </location>
</feature>
<feature type="compositionally biased region" description="Basic and acidic residues" evidence="6">
    <location>
        <begin position="1998"/>
        <end position="2014"/>
    </location>
</feature>
<feature type="compositionally biased region" description="Basic and acidic residues" evidence="6">
    <location>
        <begin position="123"/>
        <end position="136"/>
    </location>
</feature>
<feature type="compositionally biased region" description="Acidic residues" evidence="6">
    <location>
        <begin position="1500"/>
        <end position="1510"/>
    </location>
</feature>
<organism evidence="8 9">
    <name type="scientific">Branchiostoma floridae</name>
    <name type="common">Florida lancelet</name>
    <name type="synonym">Amphioxus</name>
    <dbReference type="NCBI Taxonomy" id="7739"/>
    <lineage>
        <taxon>Eukaryota</taxon>
        <taxon>Metazoa</taxon>
        <taxon>Chordata</taxon>
        <taxon>Cephalochordata</taxon>
        <taxon>Leptocardii</taxon>
        <taxon>Amphioxiformes</taxon>
        <taxon>Branchiostomatidae</taxon>
        <taxon>Branchiostoma</taxon>
    </lineage>
</organism>
<dbReference type="InterPro" id="IPR027881">
    <property type="entry name" value="SOGA_CC"/>
</dbReference>
<feature type="compositionally biased region" description="Basic and acidic residues" evidence="6">
    <location>
        <begin position="452"/>
        <end position="469"/>
    </location>
</feature>
<evidence type="ECO:0000313" key="8">
    <source>
        <dbReference type="Proteomes" id="UP000001554"/>
    </source>
</evidence>
<feature type="compositionally biased region" description="Basic and acidic residues" evidence="6">
    <location>
        <begin position="2022"/>
        <end position="2032"/>
    </location>
</feature>
<evidence type="ECO:0000259" key="7">
    <source>
        <dbReference type="Pfam" id="PF11365"/>
    </source>
</evidence>
<feature type="compositionally biased region" description="Polar residues" evidence="6">
    <location>
        <begin position="2507"/>
        <end position="2526"/>
    </location>
</feature>
<dbReference type="Proteomes" id="UP000001554">
    <property type="component" value="Chromosome 17"/>
</dbReference>
<feature type="region of interest" description="Disordered" evidence="6">
    <location>
        <begin position="436"/>
        <end position="499"/>
    </location>
</feature>
<feature type="compositionally biased region" description="Basic and acidic residues" evidence="6">
    <location>
        <begin position="1451"/>
        <end position="1499"/>
    </location>
</feature>
<dbReference type="KEGG" id="bfo:118404316"/>
<feature type="region of interest" description="Disordered" evidence="6">
    <location>
        <begin position="2204"/>
        <end position="2290"/>
    </location>
</feature>
<accession>A0A9J7HGM0</accession>
<dbReference type="InterPro" id="IPR049885">
    <property type="entry name" value="MTCL1-3"/>
</dbReference>
<feature type="region of interest" description="Disordered" evidence="6">
    <location>
        <begin position="1162"/>
        <end position="1210"/>
    </location>
</feature>
<dbReference type="GO" id="GO:0005615">
    <property type="term" value="C:extracellular space"/>
    <property type="evidence" value="ECO:0007669"/>
    <property type="project" value="InterPro"/>
</dbReference>
<feature type="region of interest" description="Disordered" evidence="6">
    <location>
        <begin position="35"/>
        <end position="205"/>
    </location>
</feature>
<feature type="coiled-coil region" evidence="5">
    <location>
        <begin position="745"/>
        <end position="802"/>
    </location>
</feature>
<dbReference type="Pfam" id="PF11365">
    <property type="entry name" value="SOGA"/>
    <property type="match status" value="2"/>
</dbReference>
<evidence type="ECO:0000256" key="1">
    <source>
        <dbReference type="ARBA" id="ARBA00004370"/>
    </source>
</evidence>
<name>A0A9J7HGM0_BRAFL</name>
<feature type="compositionally biased region" description="Low complexity" evidence="6">
    <location>
        <begin position="610"/>
        <end position="619"/>
    </location>
</feature>
<feature type="compositionally biased region" description="Low complexity" evidence="6">
    <location>
        <begin position="2339"/>
        <end position="2350"/>
    </location>
</feature>
<feature type="compositionally biased region" description="Basic and acidic residues" evidence="6">
    <location>
        <begin position="2170"/>
        <end position="2185"/>
    </location>
</feature>
<dbReference type="PANTHER" id="PTHR15742">
    <property type="entry name" value="GIRDIN"/>
    <property type="match status" value="1"/>
</dbReference>
<keyword evidence="2" id="KW-0597">Phosphoprotein</keyword>
<feature type="compositionally biased region" description="Polar residues" evidence="6">
    <location>
        <begin position="110"/>
        <end position="121"/>
    </location>
</feature>
<reference evidence="9" key="2">
    <citation type="submission" date="2025-08" db="UniProtKB">
        <authorList>
            <consortium name="RefSeq"/>
        </authorList>
    </citation>
    <scope>IDENTIFICATION</scope>
    <source>
        <strain evidence="9">S238N-H82</strain>
        <tissue evidence="9">Testes</tissue>
    </source>
</reference>
<feature type="domain" description="SOGA coiled-coil" evidence="7">
    <location>
        <begin position="501"/>
        <end position="571"/>
    </location>
</feature>
<feature type="compositionally biased region" description="Polar residues" evidence="6">
    <location>
        <begin position="490"/>
        <end position="499"/>
    </location>
</feature>
<feature type="region of interest" description="Disordered" evidence="6">
    <location>
        <begin position="858"/>
        <end position="934"/>
    </location>
</feature>
<keyword evidence="8" id="KW-1185">Reference proteome</keyword>
<feature type="region of interest" description="Disordered" evidence="6">
    <location>
        <begin position="1602"/>
        <end position="1636"/>
    </location>
</feature>
<dbReference type="GO" id="GO:0016020">
    <property type="term" value="C:membrane"/>
    <property type="evidence" value="ECO:0007669"/>
    <property type="project" value="UniProtKB-SubCell"/>
</dbReference>
<reference evidence="8" key="1">
    <citation type="journal article" date="2020" name="Nat. Ecol. Evol.">
        <title>Deeply conserved synteny resolves early events in vertebrate evolution.</title>
        <authorList>
            <person name="Simakov O."/>
            <person name="Marletaz F."/>
            <person name="Yue J.X."/>
            <person name="O'Connell B."/>
            <person name="Jenkins J."/>
            <person name="Brandt A."/>
            <person name="Calef R."/>
            <person name="Tung C.H."/>
            <person name="Huang T.K."/>
            <person name="Schmutz J."/>
            <person name="Satoh N."/>
            <person name="Yu J.K."/>
            <person name="Putnam N.H."/>
            <person name="Green R.E."/>
            <person name="Rokhsar D.S."/>
        </authorList>
    </citation>
    <scope>NUCLEOTIDE SEQUENCE [LARGE SCALE GENOMIC DNA]</scope>
    <source>
        <strain evidence="8">S238N-H82</strain>
    </source>
</reference>
<evidence type="ECO:0000256" key="2">
    <source>
        <dbReference type="ARBA" id="ARBA00022553"/>
    </source>
</evidence>
<feature type="compositionally biased region" description="Polar residues" evidence="6">
    <location>
        <begin position="1162"/>
        <end position="1171"/>
    </location>
</feature>
<feature type="region of interest" description="Disordered" evidence="6">
    <location>
        <begin position="1998"/>
        <end position="2100"/>
    </location>
</feature>
<feature type="compositionally biased region" description="Basic residues" evidence="6">
    <location>
        <begin position="1863"/>
        <end position="1872"/>
    </location>
</feature>
<feature type="compositionally biased region" description="Basic and acidic residues" evidence="6">
    <location>
        <begin position="2204"/>
        <end position="2248"/>
    </location>
</feature>
<feature type="compositionally biased region" description="Basic and acidic residues" evidence="6">
    <location>
        <begin position="2046"/>
        <end position="2055"/>
    </location>
</feature>
<evidence type="ECO:0000256" key="5">
    <source>
        <dbReference type="SAM" id="Coils"/>
    </source>
</evidence>
<evidence type="ECO:0000256" key="6">
    <source>
        <dbReference type="SAM" id="MobiDB-lite"/>
    </source>
</evidence>
<feature type="compositionally biased region" description="Basic and acidic residues" evidence="6">
    <location>
        <begin position="436"/>
        <end position="445"/>
    </location>
</feature>
<feature type="region of interest" description="Disordered" evidence="6">
    <location>
        <begin position="2119"/>
        <end position="2185"/>
    </location>
</feature>
<feature type="compositionally biased region" description="Low complexity" evidence="6">
    <location>
        <begin position="2433"/>
        <end position="2442"/>
    </location>
</feature>
<keyword evidence="4" id="KW-0472">Membrane</keyword>
<feature type="compositionally biased region" description="Polar residues" evidence="6">
    <location>
        <begin position="2455"/>
        <end position="2469"/>
    </location>
</feature>
<feature type="compositionally biased region" description="Basic and acidic residues" evidence="6">
    <location>
        <begin position="2411"/>
        <end position="2432"/>
    </location>
</feature>
<feature type="compositionally biased region" description="Polar residues" evidence="6">
    <location>
        <begin position="242"/>
        <end position="258"/>
    </location>
</feature>
<dbReference type="GeneID" id="118404316"/>
<feature type="region of interest" description="Disordered" evidence="6">
    <location>
        <begin position="2404"/>
        <end position="2546"/>
    </location>
</feature>
<feature type="compositionally biased region" description="Basic and acidic residues" evidence="6">
    <location>
        <begin position="902"/>
        <end position="913"/>
    </location>
</feature>
<feature type="compositionally biased region" description="Low complexity" evidence="6">
    <location>
        <begin position="309"/>
        <end position="323"/>
    </location>
</feature>
<keyword evidence="3 5" id="KW-0175">Coiled coil</keyword>
<feature type="compositionally biased region" description="Basic and acidic residues" evidence="6">
    <location>
        <begin position="2443"/>
        <end position="2454"/>
    </location>
</feature>
<feature type="compositionally biased region" description="Basic and acidic residues" evidence="6">
    <location>
        <begin position="324"/>
        <end position="341"/>
    </location>
</feature>
<feature type="region of interest" description="Disordered" evidence="6">
    <location>
        <begin position="1688"/>
        <end position="1711"/>
    </location>
</feature>
<feature type="compositionally biased region" description="Polar residues" evidence="6">
    <location>
        <begin position="1701"/>
        <end position="1711"/>
    </location>
</feature>
<dbReference type="PANTHER" id="PTHR15742:SF5">
    <property type="entry name" value="GIRDIN"/>
    <property type="match status" value="1"/>
</dbReference>
<protein>
    <submittedName>
        <fullName evidence="9">Centrosome-associated protein CEP250-like</fullName>
    </submittedName>
</protein>
<feature type="region of interest" description="Disordered" evidence="6">
    <location>
        <begin position="2331"/>
        <end position="2358"/>
    </location>
</feature>
<feature type="compositionally biased region" description="Polar residues" evidence="6">
    <location>
        <begin position="2150"/>
        <end position="2168"/>
    </location>
</feature>
<proteinExistence type="predicted"/>
<feature type="compositionally biased region" description="Basic residues" evidence="6">
    <location>
        <begin position="470"/>
        <end position="479"/>
    </location>
</feature>
<sequence length="2546" mass="287028">MGDSSERRAACGRYDPQPWRKDRCRVCFRTREDHGLLGDDVDGGLMPVELAGTPEGGPAAEIAGREQIPSPHQQLPPFLENRGVENDPSGGMLLSPEGSSVGDPEEDQASTDLETSSAEENGSTERIDRQMKKDTDAPPPRVKPRSGAHSSKPWRQNSASTRKKLRTADEVMVKPGDVTKKLSKGGHIGKPSTVRGNFERGGGLSLTSTYTRSSLTKSPAVYRKENGARTLNTDTAGKGTTGIWSSGGKQQSWHTTGSVKAKPDGKPAGDGIYLTERYRAKARAQASRGTRGSDEKLNNYLRSPDSDRGPSTSPDGGRRSPSSPEDRNAKVGDDIAEENSRLKAEIKELKLELEEMQDSFREEEFEQFRQLQRELEQTSRNCRILQLRLRKAEKRNEQVEADRGNYSRVREIEQDLKVAKDVSVRLHHELEQVEEKRSRVEEQNQHLRHKLVKSETSRQALKGEVEKLRKQIQKAKNHNKGSDTEDASSAAIQATSAEAQSDVRRQLELVEEETNLMRQSLVEVEKDRDGLQFQLEQYKRKYGEFESSESEQAEQSECSNISKEAQLKLKLKLVEEEATTLGRKLIEMEVKNEKIGAELQKYRGRCKNMSASSSESEASYPESDMPENVEELRRQLQFLEEEADVLRRTVSDLEEQNQNLMAQVSRYQAEKKAGNLRPRGKDGGQDLKARLRLLEEDNSILKQKLAAMEYDNRILVSTIQKYELEIKCAKSAKTPDSGSKEDINKKQLEEEVTFLRNKLADMEGRNEDLARICEDNEHDMAAARMEKDMEKQISEFQRLEEMCLLEQNIEELQTHLEYLQTCLDQKDEVCKRQEKELTVMAEELRILKTEAGLIKEGEEVRWRKQPTRDDTASAMTPPSDEKKKGKSSKVGSPTQKSTRSKALKDMIAQDKTKTNLPDNSEDCNCETNGDSGIVEQHGGRSRLIMTSSETTSSPLELAAVVNADLKQVPLSGEKLQMLQESLSKVEETRKLLLDCSAQTSDLKDKNGSLADDLPDWSAIVRTADELQHHCDRLHKVCTEYRALCEETQEQKNEKDDHHGQAETVLQSLYHHCALISTNSSSLRQHMASIETMLSQSNISDTNDAQRPSETHPETIKEQQNLLQMYSRTYVSLQNLVRAIEEMADCFVQPAADRDRIPFRESTNFQECSENSKLMVPTKASETEPKQDTSGMDPHRNDVPEAPDPPLQNDDKEVLVGSKGCFCHNREECSQTFAVAVQNTTNSIKDSDINVRESEHQTDTVAADGAFENVDGSSSESQHLETISLSNSAAEEEVEGLAHSFITPSVEVYPCEHLDLVHLFAENLKLQDELEVREIEWTVQNFQLSYELDRLRELCTTIAQLAFSDTLTPGTIPYEKEVQGSASLIEETLQEGRMADAEMKKILETLMTQVSDDLDTNKDKNCKTSSDVASAKDELRGETSGKSEAPSGATQRHPDHCETRKQEADRVEASGEARSDTDGHEFMDMSEKGSLEIDNRLKEGLDDEEKEEDERNDAMDIDQTSTNELHGGQDKNAWLKEKRELERKAREVDESRGLLSEFRGLLEDLRTQLKNEEKRKKDIHDLYMAEKSAWDNEKQRLEERIKVVETKSTQPQEQKQNKMADLGDPDMERCQSAPPGDPYVYRTELVRKWEEEKKNLMHMFAEERNQWQEQLSSMQSKIHEFQALRPFSPVFDDPVPKRKQLDSSGLTQAQKHNANTEEILRWEIEKRQLKRTLDEALRQIASVTDDLQTYKVSTIGTLKRSKSQSDLKSLQDLDSAMETLYHTSGASSGSGYTASYSNRHPDVTSAETLCSSSNKNRGYYRYATEVPYRGRANDIGAPTVPPRSTTFRMMADGEVKAQKPVDRKPKKYSKRSHTMPIPDRREVNGKLNGDDLMHPSQFKALKQLFEARTQSHGLKPMNFMNGATGPYVVVPKRSVGYGKEEEHPKGRLPLRKFEQIRGDAPSPVPILPGSSIVPVGAVPVLGIPVRGLSKLVREKEAMKAQAERDERNARSEIGMKDSVSLDSPRDSTDRSTTSEETSATQELLDEILLRRSEDQRTPSPASDRSSPKLVAQNVRVVSPERGPPSSEPFVPKSASSGPYENVASWLGQSTRIQNVSLANHDSPLHSETPLKQLPSAADPYSRHSPSLIDTYGSSDIASRRQLPQDTQSYLHMDRSKSVDSHLSRGRRGADDFAARLLESRTKTERIEEAPVRRPERLVKSPTFPDERMMERSKSAPPTRHLDFRLDEPARLTSKPPRPVYTERIRSPSPPGTPSRLTPDPERSMSPVSPNMSRRRLAGEISSDSIRFPDGGTLATRKLAAAEERYREGHRLARAAETEDAGAAASASFGRDTYPARSRQEQMRYQMNRETGIPALDRRLASMRQLLHTEDLEDILTPSYQRYKSNEQHLSSYRREEQSGAFRREEHHSVEHRPSSSVNASSSRSRQEKQPKKKPESTASATSRVRNSSETVRLYPAPRLDAKFSRPQPANRRLPSRWSQVQDHPMADRNTNQNATTASNVHVASSSPHVPLQLPSRGEWKNINETAV</sequence>
<feature type="region of interest" description="Disordered" evidence="6">
    <location>
        <begin position="1855"/>
        <end position="1882"/>
    </location>
</feature>
<dbReference type="GO" id="GO:0010506">
    <property type="term" value="P:regulation of autophagy"/>
    <property type="evidence" value="ECO:0007669"/>
    <property type="project" value="InterPro"/>
</dbReference>
<feature type="region of interest" description="Disordered" evidence="6">
    <location>
        <begin position="607"/>
        <end position="626"/>
    </location>
</feature>
<evidence type="ECO:0000256" key="3">
    <source>
        <dbReference type="ARBA" id="ARBA00023054"/>
    </source>
</evidence>
<evidence type="ECO:0000256" key="4">
    <source>
        <dbReference type="ARBA" id="ARBA00023136"/>
    </source>
</evidence>
<feature type="region of interest" description="Disordered" evidence="6">
    <location>
        <begin position="226"/>
        <end position="341"/>
    </location>
</feature>
<feature type="coiled-coil region" evidence="5">
    <location>
        <begin position="1645"/>
        <end position="1683"/>
    </location>
</feature>
<feature type="region of interest" description="Disordered" evidence="6">
    <location>
        <begin position="1413"/>
        <end position="1532"/>
    </location>
</feature>
<feature type="domain" description="SOGA coiled-coil" evidence="7">
    <location>
        <begin position="629"/>
        <end position="673"/>
    </location>
</feature>